<sequence>MKEDLKTLAEKIEKFRANTQTEEATKAFFIAPFLKLLGYDVTSPEDVVPEYMADFGDSCNKVDYALLDKAGQVAVLVECKHLSEKLLNHIAQLKKYYAACPSVKFAVLTNGCDYMFFSDTEQSHVMDNTPFLSFSISAITDADIACLQKFDKSKFNVAELASIAEKAKYDGQIKALIARQLSKPDDDFTRYIISTLGAGQKTTANIDRFRPIIKKALNDFINEEIQRRVTPKPTLEDIIEQDLHTDEEATLDKVKELLSGLIPESDIKCKRNKTYLGILYQGKTNKWLCRLYFWNDGNPAKAPKIGLYHKGATNDNEIVPYTTMGDFSEQLLSRAKMLLQK</sequence>
<reference evidence="2 3" key="1">
    <citation type="journal article" date="2016" name="Nat. Biotechnol.">
        <title>Measurement of bacterial replication rates in microbial communities.</title>
        <authorList>
            <person name="Brown C.T."/>
            <person name="Olm M.R."/>
            <person name="Thomas B.C."/>
            <person name="Banfield J.F."/>
        </authorList>
    </citation>
    <scope>NUCLEOTIDE SEQUENCE [LARGE SCALE GENOMIC DNA]</scope>
    <source>
        <strain evidence="2">46_33</strain>
    </source>
</reference>
<dbReference type="STRING" id="626940.BHW43_00265"/>
<dbReference type="Proteomes" id="UP000186777">
    <property type="component" value="Unassembled WGS sequence"/>
</dbReference>
<protein>
    <recommendedName>
        <fullName evidence="1">Type I restriction enzyme R protein N-terminal domain-containing protein</fullName>
    </recommendedName>
</protein>
<dbReference type="Pfam" id="PF13588">
    <property type="entry name" value="HSDR_N_2"/>
    <property type="match status" value="1"/>
</dbReference>
<dbReference type="InterPro" id="IPR029464">
    <property type="entry name" value="HSDR_N"/>
</dbReference>
<dbReference type="RefSeq" id="WP_303679077.1">
    <property type="nucleotide sequence ID" value="NZ_CATZZF010000001.1"/>
</dbReference>
<dbReference type="AlphaFoldDB" id="A0A1Q6RAG1"/>
<dbReference type="Gene3D" id="3.90.1570.30">
    <property type="match status" value="1"/>
</dbReference>
<evidence type="ECO:0000259" key="1">
    <source>
        <dbReference type="Pfam" id="PF13588"/>
    </source>
</evidence>
<proteinExistence type="predicted"/>
<dbReference type="EMBL" id="MNTG01000001">
    <property type="protein sequence ID" value="OLA39367.1"/>
    <property type="molecule type" value="Genomic_DNA"/>
</dbReference>
<evidence type="ECO:0000313" key="3">
    <source>
        <dbReference type="Proteomes" id="UP000186777"/>
    </source>
</evidence>
<gene>
    <name evidence="2" type="ORF">BHW43_00265</name>
</gene>
<evidence type="ECO:0000313" key="2">
    <source>
        <dbReference type="EMBL" id="OLA39367.1"/>
    </source>
</evidence>
<organism evidence="2 3">
    <name type="scientific">Phascolarctobacterium succinatutens</name>
    <dbReference type="NCBI Taxonomy" id="626940"/>
    <lineage>
        <taxon>Bacteria</taxon>
        <taxon>Bacillati</taxon>
        <taxon>Bacillota</taxon>
        <taxon>Negativicutes</taxon>
        <taxon>Acidaminococcales</taxon>
        <taxon>Acidaminococcaceae</taxon>
        <taxon>Phascolarctobacterium</taxon>
    </lineage>
</organism>
<comment type="caution">
    <text evidence="2">The sequence shown here is derived from an EMBL/GenBank/DDBJ whole genome shotgun (WGS) entry which is preliminary data.</text>
</comment>
<accession>A0A1Q6RAG1</accession>
<name>A0A1Q6RAG1_9FIRM</name>
<feature type="domain" description="Type I restriction enzyme R protein N-terminal" evidence="1">
    <location>
        <begin position="22"/>
        <end position="123"/>
    </location>
</feature>